<dbReference type="RefSeq" id="WP_042453309.1">
    <property type="nucleotide sequence ID" value="NZ_BBPN01000028.1"/>
</dbReference>
<protein>
    <submittedName>
        <fullName evidence="3">Sirohydrochlorin ferrochelatase</fullName>
    </submittedName>
</protein>
<reference evidence="4" key="1">
    <citation type="submission" date="2016-10" db="EMBL/GenBank/DDBJ databases">
        <authorList>
            <person name="Varghese N."/>
        </authorList>
    </citation>
    <scope>NUCLEOTIDE SEQUENCE [LARGE SCALE GENOMIC DNA]</scope>
    <source>
        <strain evidence="4">DSM 45096 / BCRC 16803 / CGMCC 4.1857 / CIP 109030 / JCM 12277 / KCTC 19219 / NBRC 100920 / 33214</strain>
    </source>
</reference>
<dbReference type="PANTHER" id="PTHR33542">
    <property type="entry name" value="SIROHYDROCHLORIN FERROCHELATASE, CHLOROPLASTIC"/>
    <property type="match status" value="1"/>
</dbReference>
<keyword evidence="4" id="KW-1185">Reference proteome</keyword>
<dbReference type="Proteomes" id="UP000183015">
    <property type="component" value="Unassembled WGS sequence"/>
</dbReference>
<dbReference type="PANTHER" id="PTHR33542:SF5">
    <property type="entry name" value="FERROCHELATASE CHE1"/>
    <property type="match status" value="1"/>
</dbReference>
<evidence type="ECO:0000256" key="1">
    <source>
        <dbReference type="ARBA" id="ARBA00022723"/>
    </source>
</evidence>
<gene>
    <name evidence="3" type="ORF">SAMN05414137_1122</name>
</gene>
<evidence type="ECO:0000313" key="4">
    <source>
        <dbReference type="Proteomes" id="UP000183015"/>
    </source>
</evidence>
<dbReference type="CDD" id="cd03416">
    <property type="entry name" value="CbiX_SirB_N"/>
    <property type="match status" value="1"/>
</dbReference>
<dbReference type="OrthoDB" id="482456at2"/>
<sequence length="251" mass="25998">MTTPRLLLLGHGSRDPRHAATMDALVARLRAQHPGLDARVGYLDHCAPRIPRALEQLAEEEDGPVVAVPMLLARAYHAKTDIPGVLREAAARLPRLTVHQADVLGPSPLLWRALERRLAEVGVQPSADTGIILASAGSSDPAANAATRATAAAWQRAAGWGGVAVAHASAAPPSVADAAAALRARGLRRLAVAPYLLAPGLLPDRIADQAATAGIPAVAAPIGASPDLAELLMQRYAEALTIRPEQLAVGA</sequence>
<dbReference type="Gene3D" id="3.40.50.1400">
    <property type="match status" value="2"/>
</dbReference>
<evidence type="ECO:0000313" key="3">
    <source>
        <dbReference type="EMBL" id="SEL71769.1"/>
    </source>
</evidence>
<dbReference type="STRING" id="235985.SAMN05414137_1122"/>
<name>A0A1H7SHD6_STRJI</name>
<proteinExistence type="predicted"/>
<dbReference type="SUPFAM" id="SSF53800">
    <property type="entry name" value="Chelatase"/>
    <property type="match status" value="1"/>
</dbReference>
<organism evidence="3 4">
    <name type="scientific">Streptacidiphilus jiangxiensis</name>
    <dbReference type="NCBI Taxonomy" id="235985"/>
    <lineage>
        <taxon>Bacteria</taxon>
        <taxon>Bacillati</taxon>
        <taxon>Actinomycetota</taxon>
        <taxon>Actinomycetes</taxon>
        <taxon>Kitasatosporales</taxon>
        <taxon>Streptomycetaceae</taxon>
        <taxon>Streptacidiphilus</taxon>
    </lineage>
</organism>
<dbReference type="EMBL" id="FOAZ01000012">
    <property type="protein sequence ID" value="SEL71769.1"/>
    <property type="molecule type" value="Genomic_DNA"/>
</dbReference>
<dbReference type="eggNOG" id="COG2138">
    <property type="taxonomic scope" value="Bacteria"/>
</dbReference>
<accession>A0A1H7SHD6</accession>
<dbReference type="AlphaFoldDB" id="A0A1H7SHD6"/>
<evidence type="ECO:0000256" key="2">
    <source>
        <dbReference type="ARBA" id="ARBA00023239"/>
    </source>
</evidence>
<dbReference type="GO" id="GO:0016829">
    <property type="term" value="F:lyase activity"/>
    <property type="evidence" value="ECO:0007669"/>
    <property type="project" value="UniProtKB-KW"/>
</dbReference>
<dbReference type="Pfam" id="PF01903">
    <property type="entry name" value="CbiX"/>
    <property type="match status" value="2"/>
</dbReference>
<dbReference type="InterPro" id="IPR050963">
    <property type="entry name" value="Sirohydro_Cobaltochel/CbiX"/>
</dbReference>
<keyword evidence="2" id="KW-0456">Lyase</keyword>
<dbReference type="GO" id="GO:0046872">
    <property type="term" value="F:metal ion binding"/>
    <property type="evidence" value="ECO:0007669"/>
    <property type="project" value="UniProtKB-KW"/>
</dbReference>
<dbReference type="InterPro" id="IPR002762">
    <property type="entry name" value="CbiX-like"/>
</dbReference>
<keyword evidence="1" id="KW-0479">Metal-binding</keyword>